<dbReference type="Pfam" id="PF13041">
    <property type="entry name" value="PPR_2"/>
    <property type="match status" value="3"/>
</dbReference>
<dbReference type="Pfam" id="PF01535">
    <property type="entry name" value="PPR"/>
    <property type="match status" value="1"/>
</dbReference>
<keyword evidence="4" id="KW-1185">Reference proteome</keyword>
<reference evidence="3" key="2">
    <citation type="submission" date="2022-03" db="EMBL/GenBank/DDBJ databases">
        <title>Draft title - Genomic analysis of global carrot germplasm unveils the trajectory of domestication and the origin of high carotenoid orange carrot.</title>
        <authorList>
            <person name="Iorizzo M."/>
            <person name="Ellison S."/>
            <person name="Senalik D."/>
            <person name="Macko-Podgorni A."/>
            <person name="Grzebelus D."/>
            <person name="Bostan H."/>
            <person name="Rolling W."/>
            <person name="Curaba J."/>
            <person name="Simon P."/>
        </authorList>
    </citation>
    <scope>NUCLEOTIDE SEQUENCE</scope>
    <source>
        <tissue evidence="3">Leaf</tissue>
    </source>
</reference>
<protein>
    <submittedName>
        <fullName evidence="3">Uncharacterized protein</fullName>
    </submittedName>
</protein>
<dbReference type="PANTHER" id="PTHR47941">
    <property type="entry name" value="PENTATRICOPEPTIDE REPEAT-CONTAINING PROTEIN 3, MITOCHONDRIAL"/>
    <property type="match status" value="1"/>
</dbReference>
<dbReference type="Gene3D" id="1.25.40.10">
    <property type="entry name" value="Tetratricopeptide repeat domain"/>
    <property type="match status" value="4"/>
</dbReference>
<dbReference type="Gramene" id="KZM80886">
    <property type="protein sequence ID" value="KZM80886"/>
    <property type="gene ID" value="DCAR_031566"/>
</dbReference>
<dbReference type="Pfam" id="PF12854">
    <property type="entry name" value="PPR_1"/>
    <property type="match status" value="1"/>
</dbReference>
<dbReference type="OMA" id="HKVIRIM"/>
<sequence length="479" mass="54639">MFTVALFGKRVVQSMYIFCGISRSFCGFSANSDGLHDGFRRVEEHLNLDGKGCDFGLGSDEEPLFSSGRRFFEQARCDAQRAVEVLFRDGPTFDAKEALDDMEIRISEVLVREVLFMILTDINNANKSRNARLGYTFFIWSSQQGNYSHTVYAYHLMMRIFAESNELKAMWRLVDEMIERGCPTTARTFNIVICTCSRAGLAKKAVERFIKSKNFYFRPFKHSFNAILCSLLAVNQYKLIEWVYQQMLVEGHCPDILSYNVLMSAKYRLGKFDEFHGLLDEMARNGLSPDFHTYNIILHVLGRGDKPEAAFNLLNHMKEIGIEPTVLHLTTLIDGLSRAGNLDACKYFFGEMRRYGCMPDVVCYTVMITGVIVAGDLASAEELYKDMINDGQVPNVFTYNSIIRGLCMAGRFKDALHILEEMEIKGCSPNFLVYNTLVRCLRNAGKLSEAHKVIRIMVEKGKYGHLISKLKRHRRQRGG</sequence>
<name>A0A175YB87_DAUCS</name>
<dbReference type="AlphaFoldDB" id="A0A175YB87"/>
<accession>A0A175YB87</accession>
<dbReference type="Proteomes" id="UP000077755">
    <property type="component" value="Chromosome 7"/>
</dbReference>
<proteinExistence type="inferred from homology"/>
<keyword evidence="2" id="KW-0677">Repeat</keyword>
<dbReference type="PROSITE" id="PS51375">
    <property type="entry name" value="PPR"/>
    <property type="match status" value="7"/>
</dbReference>
<evidence type="ECO:0000256" key="2">
    <source>
        <dbReference type="ARBA" id="ARBA00022737"/>
    </source>
</evidence>
<reference evidence="3" key="1">
    <citation type="journal article" date="2016" name="Nat. Genet.">
        <title>A high-quality carrot genome assembly provides new insights into carotenoid accumulation and asterid genome evolution.</title>
        <authorList>
            <person name="Iorizzo M."/>
            <person name="Ellison S."/>
            <person name="Senalik D."/>
            <person name="Zeng P."/>
            <person name="Satapoomin P."/>
            <person name="Huang J."/>
            <person name="Bowman M."/>
            <person name="Iovene M."/>
            <person name="Sanseverino W."/>
            <person name="Cavagnaro P."/>
            <person name="Yildiz M."/>
            <person name="Macko-Podgorni A."/>
            <person name="Moranska E."/>
            <person name="Grzebelus E."/>
            <person name="Grzebelus D."/>
            <person name="Ashrafi H."/>
            <person name="Zheng Z."/>
            <person name="Cheng S."/>
            <person name="Spooner D."/>
            <person name="Van Deynze A."/>
            <person name="Simon P."/>
        </authorList>
    </citation>
    <scope>NUCLEOTIDE SEQUENCE</scope>
    <source>
        <tissue evidence="3">Leaf</tissue>
    </source>
</reference>
<comment type="similarity">
    <text evidence="1">Belongs to the PPR family. P subfamily.</text>
</comment>
<dbReference type="InterPro" id="IPR002885">
    <property type="entry name" value="PPR_rpt"/>
</dbReference>
<gene>
    <name evidence="3" type="ORF">DCAR_0728170</name>
</gene>
<dbReference type="NCBIfam" id="TIGR00756">
    <property type="entry name" value="PPR"/>
    <property type="match status" value="7"/>
</dbReference>
<evidence type="ECO:0000313" key="3">
    <source>
        <dbReference type="EMBL" id="WOH08723.1"/>
    </source>
</evidence>
<organism evidence="3 4">
    <name type="scientific">Daucus carota subsp. sativus</name>
    <name type="common">Carrot</name>
    <dbReference type="NCBI Taxonomy" id="79200"/>
    <lineage>
        <taxon>Eukaryota</taxon>
        <taxon>Viridiplantae</taxon>
        <taxon>Streptophyta</taxon>
        <taxon>Embryophyta</taxon>
        <taxon>Tracheophyta</taxon>
        <taxon>Spermatophyta</taxon>
        <taxon>Magnoliopsida</taxon>
        <taxon>eudicotyledons</taxon>
        <taxon>Gunneridae</taxon>
        <taxon>Pentapetalae</taxon>
        <taxon>asterids</taxon>
        <taxon>campanulids</taxon>
        <taxon>Apiales</taxon>
        <taxon>Apiaceae</taxon>
        <taxon>Apioideae</taxon>
        <taxon>Scandiceae</taxon>
        <taxon>Daucinae</taxon>
        <taxon>Daucus</taxon>
        <taxon>Daucus sect. Daucus</taxon>
    </lineage>
</organism>
<dbReference type="OrthoDB" id="185373at2759"/>
<evidence type="ECO:0000256" key="1">
    <source>
        <dbReference type="ARBA" id="ARBA00007626"/>
    </source>
</evidence>
<dbReference type="InterPro" id="IPR011990">
    <property type="entry name" value="TPR-like_helical_dom_sf"/>
</dbReference>
<evidence type="ECO:0000313" key="4">
    <source>
        <dbReference type="Proteomes" id="UP000077755"/>
    </source>
</evidence>
<dbReference type="EMBL" id="CP093349">
    <property type="protein sequence ID" value="WOH08723.1"/>
    <property type="molecule type" value="Genomic_DNA"/>
</dbReference>